<proteinExistence type="predicted"/>
<accession>A0AAE4FNH5</accession>
<keyword evidence="1" id="KW-0238">DNA-binding</keyword>
<organism evidence="3 4">
    <name type="scientific">Clostridium sporogenes</name>
    <dbReference type="NCBI Taxonomy" id="1509"/>
    <lineage>
        <taxon>Bacteria</taxon>
        <taxon>Bacillati</taxon>
        <taxon>Bacillota</taxon>
        <taxon>Clostridia</taxon>
        <taxon>Eubacteriales</taxon>
        <taxon>Clostridiaceae</taxon>
        <taxon>Clostridium</taxon>
    </lineage>
</organism>
<name>A0AAE4FNH5_CLOSG</name>
<dbReference type="PROSITE" id="PS50943">
    <property type="entry name" value="HTH_CROC1"/>
    <property type="match status" value="1"/>
</dbReference>
<dbReference type="GO" id="GO:0003677">
    <property type="term" value="F:DNA binding"/>
    <property type="evidence" value="ECO:0007669"/>
    <property type="project" value="UniProtKB-KW"/>
</dbReference>
<dbReference type="InterPro" id="IPR010982">
    <property type="entry name" value="Lambda_DNA-bd_dom_sf"/>
</dbReference>
<evidence type="ECO:0000256" key="1">
    <source>
        <dbReference type="ARBA" id="ARBA00023125"/>
    </source>
</evidence>
<sequence>MININFIGNRINQLRKQSNLTMKEFAELTGCSAGYISDIEHSKNIPSIPKLIEICGSLNLSLSDFFNRESSSQPLTPELKELLESAKDLTPSQLEALKTVAKSYKEGR</sequence>
<gene>
    <name evidence="3" type="ORF">P9J83_15980</name>
</gene>
<reference evidence="3" key="1">
    <citation type="submission" date="2023-04" db="EMBL/GenBank/DDBJ databases">
        <title>Assessment of the microbiological origin of a defect in Grana Padano cheese.</title>
        <authorList>
            <person name="Zago M."/>
            <person name="Rossetti L."/>
            <person name="Bonvini B."/>
            <person name="Carminati D."/>
            <person name="Giraffa G."/>
        </authorList>
    </citation>
    <scope>NUCLEOTIDE SEQUENCE</scope>
    <source>
        <strain evidence="3">4990</strain>
    </source>
</reference>
<dbReference type="GO" id="GO:0005829">
    <property type="term" value="C:cytosol"/>
    <property type="evidence" value="ECO:0007669"/>
    <property type="project" value="TreeGrafter"/>
</dbReference>
<protein>
    <submittedName>
        <fullName evidence="3">Helix-turn-helix transcriptional regulator</fullName>
    </submittedName>
</protein>
<dbReference type="RefSeq" id="WP_310944373.1">
    <property type="nucleotide sequence ID" value="NZ_JARUIS010000031.1"/>
</dbReference>
<evidence type="ECO:0000313" key="4">
    <source>
        <dbReference type="Proteomes" id="UP001182303"/>
    </source>
</evidence>
<dbReference type="Pfam" id="PF01381">
    <property type="entry name" value="HTH_3"/>
    <property type="match status" value="1"/>
</dbReference>
<dbReference type="Proteomes" id="UP001182303">
    <property type="component" value="Unassembled WGS sequence"/>
</dbReference>
<comment type="caution">
    <text evidence="3">The sequence shown here is derived from an EMBL/GenBank/DDBJ whole genome shotgun (WGS) entry which is preliminary data.</text>
</comment>
<dbReference type="PANTHER" id="PTHR46797">
    <property type="entry name" value="HTH-TYPE TRANSCRIPTIONAL REGULATOR"/>
    <property type="match status" value="1"/>
</dbReference>
<dbReference type="Gene3D" id="1.10.260.40">
    <property type="entry name" value="lambda repressor-like DNA-binding domains"/>
    <property type="match status" value="1"/>
</dbReference>
<evidence type="ECO:0000259" key="2">
    <source>
        <dbReference type="PROSITE" id="PS50943"/>
    </source>
</evidence>
<evidence type="ECO:0000313" key="3">
    <source>
        <dbReference type="EMBL" id="MDS1004984.1"/>
    </source>
</evidence>
<dbReference type="EMBL" id="JARUIS010000031">
    <property type="protein sequence ID" value="MDS1004984.1"/>
    <property type="molecule type" value="Genomic_DNA"/>
</dbReference>
<dbReference type="PANTHER" id="PTHR46797:SF2">
    <property type="entry name" value="TRANSCRIPTIONAL REGULATOR"/>
    <property type="match status" value="1"/>
</dbReference>
<dbReference type="InterPro" id="IPR050807">
    <property type="entry name" value="TransReg_Diox_bact_type"/>
</dbReference>
<dbReference type="CDD" id="cd00093">
    <property type="entry name" value="HTH_XRE"/>
    <property type="match status" value="1"/>
</dbReference>
<dbReference type="SUPFAM" id="SSF47413">
    <property type="entry name" value="lambda repressor-like DNA-binding domains"/>
    <property type="match status" value="1"/>
</dbReference>
<feature type="domain" description="HTH cro/C1-type" evidence="2">
    <location>
        <begin position="11"/>
        <end position="65"/>
    </location>
</feature>
<dbReference type="AlphaFoldDB" id="A0AAE4FNH5"/>
<dbReference type="GO" id="GO:0003700">
    <property type="term" value="F:DNA-binding transcription factor activity"/>
    <property type="evidence" value="ECO:0007669"/>
    <property type="project" value="TreeGrafter"/>
</dbReference>
<dbReference type="SMART" id="SM00530">
    <property type="entry name" value="HTH_XRE"/>
    <property type="match status" value="1"/>
</dbReference>
<dbReference type="InterPro" id="IPR001387">
    <property type="entry name" value="Cro/C1-type_HTH"/>
</dbReference>